<accession>A0ABN2QA94</accession>
<dbReference type="InterPro" id="IPR013830">
    <property type="entry name" value="SGNH_hydro"/>
</dbReference>
<dbReference type="InterPro" id="IPR036514">
    <property type="entry name" value="SGNH_hydro_sf"/>
</dbReference>
<dbReference type="PANTHER" id="PTHR43784:SF2">
    <property type="entry name" value="GDSL-LIKE LIPASE_ACYLHYDROLASE, PUTATIVE (AFU_ORTHOLOGUE AFUA_2G00820)-RELATED"/>
    <property type="match status" value="1"/>
</dbReference>
<comment type="caution">
    <text evidence="3">The sequence shown here is derived from an EMBL/GenBank/DDBJ whole genome shotgun (WGS) entry which is preliminary data.</text>
</comment>
<feature type="chain" id="PRO_5047122478" evidence="1">
    <location>
        <begin position="30"/>
        <end position="416"/>
    </location>
</feature>
<proteinExistence type="predicted"/>
<evidence type="ECO:0000256" key="1">
    <source>
        <dbReference type="SAM" id="SignalP"/>
    </source>
</evidence>
<dbReference type="Pfam" id="PF13472">
    <property type="entry name" value="Lipase_GDSL_2"/>
    <property type="match status" value="1"/>
</dbReference>
<dbReference type="PANTHER" id="PTHR43784">
    <property type="entry name" value="GDSL-LIKE LIPASE/ACYLHYDROLASE, PUTATIVE (AFU_ORTHOLOGUE AFUA_2G00820)-RELATED"/>
    <property type="match status" value="1"/>
</dbReference>
<dbReference type="Gene3D" id="3.40.50.1110">
    <property type="entry name" value="SGNH hydrolase"/>
    <property type="match status" value="1"/>
</dbReference>
<evidence type="ECO:0000313" key="4">
    <source>
        <dbReference type="Proteomes" id="UP001501116"/>
    </source>
</evidence>
<reference evidence="3 4" key="1">
    <citation type="journal article" date="2019" name="Int. J. Syst. Evol. Microbiol.">
        <title>The Global Catalogue of Microorganisms (GCM) 10K type strain sequencing project: providing services to taxonomists for standard genome sequencing and annotation.</title>
        <authorList>
            <consortium name="The Broad Institute Genomics Platform"/>
            <consortium name="The Broad Institute Genome Sequencing Center for Infectious Disease"/>
            <person name="Wu L."/>
            <person name="Ma J."/>
        </authorList>
    </citation>
    <scope>NUCLEOTIDE SEQUENCE [LARGE SCALE GENOMIC DNA]</scope>
    <source>
        <strain evidence="3 4">JCM 14545</strain>
    </source>
</reference>
<gene>
    <name evidence="3" type="ORF">GCM10009754_14900</name>
</gene>
<dbReference type="GO" id="GO:0016787">
    <property type="term" value="F:hydrolase activity"/>
    <property type="evidence" value="ECO:0007669"/>
    <property type="project" value="UniProtKB-KW"/>
</dbReference>
<dbReference type="CDD" id="cd01830">
    <property type="entry name" value="XynE_like"/>
    <property type="match status" value="1"/>
</dbReference>
<feature type="signal peptide" evidence="1">
    <location>
        <begin position="1"/>
        <end position="29"/>
    </location>
</feature>
<protein>
    <submittedName>
        <fullName evidence="3">SGNH/GDSL hydrolase family protein</fullName>
    </submittedName>
</protein>
<dbReference type="EMBL" id="BAAANN010000005">
    <property type="protein sequence ID" value="GAA1947728.1"/>
    <property type="molecule type" value="Genomic_DNA"/>
</dbReference>
<dbReference type="Proteomes" id="UP001501116">
    <property type="component" value="Unassembled WGS sequence"/>
</dbReference>
<dbReference type="InterPro" id="IPR053140">
    <property type="entry name" value="GDSL_Rv0518-like"/>
</dbReference>
<keyword evidence="4" id="KW-1185">Reference proteome</keyword>
<feature type="domain" description="SGNH hydrolase-type esterase" evidence="2">
    <location>
        <begin position="213"/>
        <end position="406"/>
    </location>
</feature>
<keyword evidence="3" id="KW-0378">Hydrolase</keyword>
<name>A0ABN2QA94_9PSEU</name>
<evidence type="ECO:0000259" key="2">
    <source>
        <dbReference type="Pfam" id="PF13472"/>
    </source>
</evidence>
<organism evidence="3 4">
    <name type="scientific">Amycolatopsis minnesotensis</name>
    <dbReference type="NCBI Taxonomy" id="337894"/>
    <lineage>
        <taxon>Bacteria</taxon>
        <taxon>Bacillati</taxon>
        <taxon>Actinomycetota</taxon>
        <taxon>Actinomycetes</taxon>
        <taxon>Pseudonocardiales</taxon>
        <taxon>Pseudonocardiaceae</taxon>
        <taxon>Amycolatopsis</taxon>
    </lineage>
</organism>
<sequence length="416" mass="43142">MDMKLGKKLLAVAGAAALAAGLSVAPAEAAPAGLGLWSGSWASAPQAPGAGLAENWSVRGFSEQSVRQVARLSAGGPAVRIRLANTYGAAPLRVTRATVARSGDGAAVREGTVRPLTFGLARPVTIPAGAEIVSDPAPLPVSPLDRLTVTLYFATPTGPVTYHGFANATSYRANGDHSADTAPGAFTETSGSGYVFTGVDVLGPPLRRDTVVAFGDSITEGAASTADADRRYPDRLAERLHGRFGVLNEGIGGNRVLNDSTCFGEKGVARFQRDVVERPDVRSVIVLEGINDIGSSAGGLGDCFTPNPEVTAQQLIEGHRALIGKAHAKGIKAIGATLPPFQGADYYTERGEAVRDALNAWIRTSGEYDAVVDYDRALADPANPDRMLAAYDSGDHLHPGDAGYQAMAAAVRLADL</sequence>
<evidence type="ECO:0000313" key="3">
    <source>
        <dbReference type="EMBL" id="GAA1947728.1"/>
    </source>
</evidence>
<dbReference type="SUPFAM" id="SSF52266">
    <property type="entry name" value="SGNH hydrolase"/>
    <property type="match status" value="1"/>
</dbReference>
<keyword evidence="1" id="KW-0732">Signal</keyword>